<keyword evidence="4" id="KW-1185">Reference proteome</keyword>
<feature type="domain" description="FHA" evidence="2">
    <location>
        <begin position="27"/>
        <end position="73"/>
    </location>
</feature>
<gene>
    <name evidence="3" type="primary">fha</name>
    <name evidence="3" type="ORF">CRENPOLYSF2_2490004</name>
</gene>
<dbReference type="CDD" id="cd00060">
    <property type="entry name" value="FHA"/>
    <property type="match status" value="1"/>
</dbReference>
<dbReference type="SMART" id="SM00240">
    <property type="entry name" value="FHA"/>
    <property type="match status" value="1"/>
</dbReference>
<dbReference type="PROSITE" id="PS50006">
    <property type="entry name" value="FHA_DOMAIN"/>
    <property type="match status" value="1"/>
</dbReference>
<accession>A0A1R4H6V9</accession>
<dbReference type="AlphaFoldDB" id="A0A1R4H6V9"/>
<dbReference type="SUPFAM" id="SSF49879">
    <property type="entry name" value="SMAD/FHA domain"/>
    <property type="match status" value="1"/>
</dbReference>
<dbReference type="Pfam" id="PF20232">
    <property type="entry name" value="T6SS_FHA_C"/>
    <property type="match status" value="1"/>
</dbReference>
<dbReference type="OrthoDB" id="273564at2"/>
<dbReference type="InterPro" id="IPR017735">
    <property type="entry name" value="T6SS_FHA"/>
</dbReference>
<dbReference type="NCBIfam" id="TIGR03354">
    <property type="entry name" value="VI_FHA"/>
    <property type="match status" value="1"/>
</dbReference>
<feature type="compositionally biased region" description="Pro residues" evidence="1">
    <location>
        <begin position="236"/>
        <end position="251"/>
    </location>
</feature>
<dbReference type="Proteomes" id="UP000195442">
    <property type="component" value="Unassembled WGS sequence"/>
</dbReference>
<reference evidence="4" key="1">
    <citation type="submission" date="2017-02" db="EMBL/GenBank/DDBJ databases">
        <authorList>
            <person name="Daims H."/>
        </authorList>
    </citation>
    <scope>NUCLEOTIDE SEQUENCE [LARGE SCALE GENOMIC DNA]</scope>
</reference>
<dbReference type="Gene3D" id="2.60.200.20">
    <property type="match status" value="1"/>
</dbReference>
<name>A0A1R4H6V9_9GAMM</name>
<evidence type="ECO:0000313" key="3">
    <source>
        <dbReference type="EMBL" id="SJM91993.1"/>
    </source>
</evidence>
<evidence type="ECO:0000256" key="1">
    <source>
        <dbReference type="SAM" id="MobiDB-lite"/>
    </source>
</evidence>
<protein>
    <submittedName>
        <fullName evidence="3">Type VI secretion protein Fha1</fullName>
    </submittedName>
</protein>
<dbReference type="EMBL" id="FUKJ01000167">
    <property type="protein sequence ID" value="SJM91993.1"/>
    <property type="molecule type" value="Genomic_DNA"/>
</dbReference>
<feature type="region of interest" description="Disordered" evidence="1">
    <location>
        <begin position="225"/>
        <end position="273"/>
    </location>
</feature>
<dbReference type="Pfam" id="PF00498">
    <property type="entry name" value="FHA"/>
    <property type="match status" value="1"/>
</dbReference>
<dbReference type="InterPro" id="IPR000253">
    <property type="entry name" value="FHA_dom"/>
</dbReference>
<evidence type="ECO:0000259" key="2">
    <source>
        <dbReference type="PROSITE" id="PS50006"/>
    </source>
</evidence>
<proteinExistence type="predicted"/>
<dbReference type="InterPro" id="IPR046883">
    <property type="entry name" value="T6SS_FHA_C"/>
</dbReference>
<dbReference type="RefSeq" id="WP_087146778.1">
    <property type="nucleotide sequence ID" value="NZ_FUKJ01000167.1"/>
</dbReference>
<organism evidence="3 4">
    <name type="scientific">Crenothrix polyspora</name>
    <dbReference type="NCBI Taxonomy" id="360316"/>
    <lineage>
        <taxon>Bacteria</taxon>
        <taxon>Pseudomonadati</taxon>
        <taxon>Pseudomonadota</taxon>
        <taxon>Gammaproteobacteria</taxon>
        <taxon>Methylococcales</taxon>
        <taxon>Crenotrichaceae</taxon>
        <taxon>Crenothrix</taxon>
    </lineage>
</organism>
<evidence type="ECO:0000313" key="4">
    <source>
        <dbReference type="Proteomes" id="UP000195442"/>
    </source>
</evidence>
<dbReference type="InterPro" id="IPR008984">
    <property type="entry name" value="SMAD_FHA_dom_sf"/>
</dbReference>
<sequence>MKLSLSIIATGTNNARPLEKIIQQEKVTLGRDENSTFVLPDEHKWISNHHASIDYRVSDYFITDTSTNGVLINQAAKPLGRGNSAKLNNGDQLHIGDYVIEVKLLEASLAMVNPVIIDPNLVGNKPFTSADPFAELAANAINNISSESEDPFNWPGSDNKRPVMVDNDFEHISPYKESLPIYSASSTPEPEPLIIPTPAKTASSLIPDNWFADDNTSDKVTNKAVEQDTAPKFNKPQPPEPKPRFPDPPILPIDEPQLIADPKPTPQPSLDFSNDLMQSFLQGAGLENSRYAENLNPESFYIIGKMLRESIQGAQDVLIGRAKIKNEMHLDVTIIRAKENNPIKFSVNAQEALTKLLLSQDKGYLQPEAAIKEAFDDIKAHQYAVIAGMRTALLAVLKRFDPKKLEQRLQEDNPFAAHIPIHKQMKLWDSFERLYKDIEQEAEDNFYHLFGEAFADTYEQQLRNVKKSKPDDIF</sequence>